<protein>
    <submittedName>
        <fullName evidence="1">Uncharacterized protein</fullName>
    </submittedName>
</protein>
<gene>
    <name evidence="1" type="ORF">U9M48_001389</name>
</gene>
<dbReference type="EMBL" id="CP144745">
    <property type="protein sequence ID" value="WVZ50102.1"/>
    <property type="molecule type" value="Genomic_DNA"/>
</dbReference>
<organism evidence="1 2">
    <name type="scientific">Paspalum notatum var. saurae</name>
    <dbReference type="NCBI Taxonomy" id="547442"/>
    <lineage>
        <taxon>Eukaryota</taxon>
        <taxon>Viridiplantae</taxon>
        <taxon>Streptophyta</taxon>
        <taxon>Embryophyta</taxon>
        <taxon>Tracheophyta</taxon>
        <taxon>Spermatophyta</taxon>
        <taxon>Magnoliopsida</taxon>
        <taxon>Liliopsida</taxon>
        <taxon>Poales</taxon>
        <taxon>Poaceae</taxon>
        <taxon>PACMAD clade</taxon>
        <taxon>Panicoideae</taxon>
        <taxon>Andropogonodae</taxon>
        <taxon>Paspaleae</taxon>
        <taxon>Paspalinae</taxon>
        <taxon>Paspalum</taxon>
    </lineage>
</organism>
<sequence>MAAAKFHSIVDGKISILVATAAIVALFFSTGSAQEAPLPPSLTPPAPAYAYPPCETLGVPLPECQSWCAKIGFHGGYLKADVCCCNS</sequence>
<keyword evidence="2" id="KW-1185">Reference proteome</keyword>
<dbReference type="Proteomes" id="UP001341281">
    <property type="component" value="Chromosome 01"/>
</dbReference>
<accession>A0AAQ3SGN3</accession>
<evidence type="ECO:0000313" key="2">
    <source>
        <dbReference type="Proteomes" id="UP001341281"/>
    </source>
</evidence>
<proteinExistence type="predicted"/>
<evidence type="ECO:0000313" key="1">
    <source>
        <dbReference type="EMBL" id="WVZ50102.1"/>
    </source>
</evidence>
<dbReference type="AlphaFoldDB" id="A0AAQ3SGN3"/>
<name>A0AAQ3SGN3_PASNO</name>
<reference evidence="1 2" key="1">
    <citation type="submission" date="2024-02" db="EMBL/GenBank/DDBJ databases">
        <title>High-quality chromosome-scale genome assembly of Pensacola bahiagrass (Paspalum notatum Flugge var. saurae).</title>
        <authorList>
            <person name="Vega J.M."/>
            <person name="Podio M."/>
            <person name="Orjuela J."/>
            <person name="Siena L.A."/>
            <person name="Pessino S.C."/>
            <person name="Combes M.C."/>
            <person name="Mariac C."/>
            <person name="Albertini E."/>
            <person name="Pupilli F."/>
            <person name="Ortiz J.P.A."/>
            <person name="Leblanc O."/>
        </authorList>
    </citation>
    <scope>NUCLEOTIDE SEQUENCE [LARGE SCALE GENOMIC DNA]</scope>
    <source>
        <strain evidence="1">R1</strain>
        <tissue evidence="1">Leaf</tissue>
    </source>
</reference>